<keyword evidence="9" id="KW-0998">Cell outer membrane</keyword>
<keyword evidence="2" id="KW-0813">Transport</keyword>
<dbReference type="Pfam" id="PF07715">
    <property type="entry name" value="Plug"/>
    <property type="match status" value="1"/>
</dbReference>
<keyword evidence="4" id="KW-0812">Transmembrane</keyword>
<dbReference type="Gene3D" id="2.60.40.1120">
    <property type="entry name" value="Carboxypeptidase-like, regulatory domain"/>
    <property type="match status" value="1"/>
</dbReference>
<evidence type="ECO:0000256" key="2">
    <source>
        <dbReference type="ARBA" id="ARBA00022448"/>
    </source>
</evidence>
<organism evidence="13 14">
    <name type="scientific">Mucilaginibacter gossypiicola</name>
    <dbReference type="NCBI Taxonomy" id="551995"/>
    <lineage>
        <taxon>Bacteria</taxon>
        <taxon>Pseudomonadati</taxon>
        <taxon>Bacteroidota</taxon>
        <taxon>Sphingobacteriia</taxon>
        <taxon>Sphingobacteriales</taxon>
        <taxon>Sphingobacteriaceae</taxon>
        <taxon>Mucilaginibacter</taxon>
    </lineage>
</organism>
<evidence type="ECO:0000313" key="14">
    <source>
        <dbReference type="Proteomes" id="UP000198942"/>
    </source>
</evidence>
<dbReference type="PANTHER" id="PTHR30069:SF29">
    <property type="entry name" value="HEMOGLOBIN AND HEMOGLOBIN-HAPTOGLOBIN-BINDING PROTEIN 1-RELATED"/>
    <property type="match status" value="1"/>
</dbReference>
<evidence type="ECO:0000256" key="5">
    <source>
        <dbReference type="ARBA" id="ARBA00022729"/>
    </source>
</evidence>
<evidence type="ECO:0000256" key="6">
    <source>
        <dbReference type="ARBA" id="ARBA00023077"/>
    </source>
</evidence>
<keyword evidence="8 13" id="KW-0675">Receptor</keyword>
<dbReference type="Gene3D" id="2.40.170.20">
    <property type="entry name" value="TonB-dependent receptor, beta-barrel domain"/>
    <property type="match status" value="1"/>
</dbReference>
<dbReference type="InterPro" id="IPR036942">
    <property type="entry name" value="Beta-barrel_TonB_sf"/>
</dbReference>
<evidence type="ECO:0000256" key="3">
    <source>
        <dbReference type="ARBA" id="ARBA00022452"/>
    </source>
</evidence>
<evidence type="ECO:0000256" key="9">
    <source>
        <dbReference type="ARBA" id="ARBA00023237"/>
    </source>
</evidence>
<keyword evidence="7 10" id="KW-0472">Membrane</keyword>
<dbReference type="STRING" id="551995.SAMN05192574_10141"/>
<evidence type="ECO:0000313" key="13">
    <source>
        <dbReference type="EMBL" id="SEM57619.1"/>
    </source>
</evidence>
<dbReference type="PANTHER" id="PTHR30069">
    <property type="entry name" value="TONB-DEPENDENT OUTER MEMBRANE RECEPTOR"/>
    <property type="match status" value="1"/>
</dbReference>
<dbReference type="GO" id="GO:0015344">
    <property type="term" value="F:siderophore uptake transmembrane transporter activity"/>
    <property type="evidence" value="ECO:0007669"/>
    <property type="project" value="TreeGrafter"/>
</dbReference>
<dbReference type="GO" id="GO:0009279">
    <property type="term" value="C:cell outer membrane"/>
    <property type="evidence" value="ECO:0007669"/>
    <property type="project" value="UniProtKB-SubCell"/>
</dbReference>
<dbReference type="EMBL" id="FOCL01000001">
    <property type="protein sequence ID" value="SEM57619.1"/>
    <property type="molecule type" value="Genomic_DNA"/>
</dbReference>
<protein>
    <submittedName>
        <fullName evidence="13">TonB-dependent Receptor Plug Domain</fullName>
    </submittedName>
</protein>
<dbReference type="Gene3D" id="2.170.130.10">
    <property type="entry name" value="TonB-dependent receptor, plug domain"/>
    <property type="match status" value="1"/>
</dbReference>
<dbReference type="InterPro" id="IPR000531">
    <property type="entry name" value="Beta-barrel_TonB"/>
</dbReference>
<keyword evidence="3" id="KW-1134">Transmembrane beta strand</keyword>
<reference evidence="14" key="1">
    <citation type="submission" date="2016-10" db="EMBL/GenBank/DDBJ databases">
        <authorList>
            <person name="Varghese N."/>
            <person name="Submissions S."/>
        </authorList>
    </citation>
    <scope>NUCLEOTIDE SEQUENCE [LARGE SCALE GENOMIC DNA]</scope>
    <source>
        <strain evidence="14">Gh-48</strain>
    </source>
</reference>
<feature type="domain" description="TonB-dependent receptor-like beta-barrel" evidence="11">
    <location>
        <begin position="389"/>
        <end position="944"/>
    </location>
</feature>
<keyword evidence="5" id="KW-0732">Signal</keyword>
<dbReference type="Pfam" id="PF13715">
    <property type="entry name" value="CarbopepD_reg_2"/>
    <property type="match status" value="1"/>
</dbReference>
<dbReference type="AlphaFoldDB" id="A0A1H7ZJF3"/>
<dbReference type="InterPro" id="IPR039426">
    <property type="entry name" value="TonB-dep_rcpt-like"/>
</dbReference>
<dbReference type="Proteomes" id="UP000198942">
    <property type="component" value="Unassembled WGS sequence"/>
</dbReference>
<proteinExistence type="inferred from homology"/>
<dbReference type="InterPro" id="IPR012910">
    <property type="entry name" value="Plug_dom"/>
</dbReference>
<keyword evidence="14" id="KW-1185">Reference proteome</keyword>
<feature type="domain" description="TonB-dependent receptor plug" evidence="12">
    <location>
        <begin position="125"/>
        <end position="232"/>
    </location>
</feature>
<dbReference type="SUPFAM" id="SSF49464">
    <property type="entry name" value="Carboxypeptidase regulatory domain-like"/>
    <property type="match status" value="1"/>
</dbReference>
<evidence type="ECO:0000256" key="4">
    <source>
        <dbReference type="ARBA" id="ARBA00022692"/>
    </source>
</evidence>
<accession>A0A1H7ZJF3</accession>
<dbReference type="GO" id="GO:0044718">
    <property type="term" value="P:siderophore transmembrane transport"/>
    <property type="evidence" value="ECO:0007669"/>
    <property type="project" value="TreeGrafter"/>
</dbReference>
<evidence type="ECO:0000259" key="12">
    <source>
        <dbReference type="Pfam" id="PF07715"/>
    </source>
</evidence>
<dbReference type="OrthoDB" id="1109208at2"/>
<evidence type="ECO:0000256" key="10">
    <source>
        <dbReference type="RuleBase" id="RU003357"/>
    </source>
</evidence>
<dbReference type="RefSeq" id="WP_091206002.1">
    <property type="nucleotide sequence ID" value="NZ_FOCL01000001.1"/>
</dbReference>
<dbReference type="InterPro" id="IPR037066">
    <property type="entry name" value="Plug_dom_sf"/>
</dbReference>
<comment type="subcellular location">
    <subcellularLocation>
        <location evidence="1">Cell outer membrane</location>
        <topology evidence="1">Multi-pass membrane protein</topology>
    </subcellularLocation>
</comment>
<name>A0A1H7ZJF3_9SPHI</name>
<evidence type="ECO:0000256" key="1">
    <source>
        <dbReference type="ARBA" id="ARBA00004571"/>
    </source>
</evidence>
<comment type="similarity">
    <text evidence="10">Belongs to the TonB-dependent receptor family.</text>
</comment>
<evidence type="ECO:0000256" key="8">
    <source>
        <dbReference type="ARBA" id="ARBA00023170"/>
    </source>
</evidence>
<dbReference type="Pfam" id="PF00593">
    <property type="entry name" value="TonB_dep_Rec_b-barrel"/>
    <property type="match status" value="1"/>
</dbReference>
<keyword evidence="6 10" id="KW-0798">TonB box</keyword>
<dbReference type="SUPFAM" id="SSF56935">
    <property type="entry name" value="Porins"/>
    <property type="match status" value="1"/>
</dbReference>
<evidence type="ECO:0000256" key="7">
    <source>
        <dbReference type="ARBA" id="ARBA00023136"/>
    </source>
</evidence>
<sequence>MKIFTNSIKIVVLFLVLLPGLSYAQLNGSYILSGKVDDDQGKPLVGATVSIKGTTNKTSTDTTGKFSLTTSAKLPYTLVFTAVGYQPQEFYIKNANSAVNITLTTQSLLVNEVVVTASRKEEKLLRSPVAIEKLSITALKQSPGPSFYDALENVKGVQMTTTSITLKVPNTRGFNSPNNFRFMQLVDGVDMQSATLGVPLGNAIGPTELDIASVEITPGAAAALYGTNAINGLSNLFTKDAFKYQGLRFYHRQGVNHVGNDRLGASSLTEDALRYAKAFNDKFAVKVNFSYMQGQDWQSDTRLDQNPTNLKSANPAYPELTGTSNAAYDGWNKYGDDALAGSNTVSIKGITVDGKARPNLTVARTGYNEVDLVDPHVKNLKLDGTLAYKLSPSTVLSYTYRYGRLDGVFQRGNKISLQGATVQNHKIELKGKDFLVRGYESIENTGNSFNVKPLADNLDLNHASNSAWATLYGNALKAYNGGVLTSANLAAAEQAARAAADKGRVEPGTPEFDALRKTIIGINNWDIKSSLIPNAPVTGGAALVQKSHMYNGEAQWDLSSKVKFVDLLVGADVRVYSITPDGNNFVDFSRPIADRNTPLADGTFGKDVIYKKYGAFTQVTKTFFDEKLKLFGSIRWDRNPYFDPKFTPRLAAVYTVNQNHNFRFTFQNGYRFPSLFEALSYVNNGRVKRVGSLPFINEGLGYLGNSYTQTSVVAFNAAVNAAGGSDQAALANRNLLKVADLPPARPEQITSFEVGYKGIVADNKVFIDIDAYTNRYDGFLGQVQVFVPNGATVGSDAAVLSMLDINRDPTTGTSTNAASQGQSRYRVYTNAKNIYHNYGSSAGITYNFYQHYTVSGNVSFNKLKAQTASDIFVTGFNTPEWSGNVSFGNREVVKNFGFNVVYKWQQSYLWESPLVTGTVPSIKTVDAQVTYRVPSYYATFKLGATDIFNKRYYQYAGGPTIGGLYYVSVTLDGLLAGNSNK</sequence>
<dbReference type="InterPro" id="IPR008969">
    <property type="entry name" value="CarboxyPept-like_regulatory"/>
</dbReference>
<evidence type="ECO:0000259" key="11">
    <source>
        <dbReference type="Pfam" id="PF00593"/>
    </source>
</evidence>
<gene>
    <name evidence="13" type="ORF">SAMN05192574_10141</name>
</gene>